<reference evidence="2" key="1">
    <citation type="submission" date="2012-02" db="EMBL/GenBank/DDBJ databases">
        <title>Complete sequence of chromosome of Methanomethylovorans hollandica DSM 15978.</title>
        <authorList>
            <person name="Lucas S."/>
            <person name="Copeland A."/>
            <person name="Lapidus A."/>
            <person name="Glavina del Rio T."/>
            <person name="Dalin E."/>
            <person name="Tice H."/>
            <person name="Bruce D."/>
            <person name="Goodwin L."/>
            <person name="Pitluck S."/>
            <person name="Peters L."/>
            <person name="Mikhailova N."/>
            <person name="Held B."/>
            <person name="Kyrpides N."/>
            <person name="Mavromatis K."/>
            <person name="Ivanova N."/>
            <person name="Brettin T."/>
            <person name="Detter J.C."/>
            <person name="Han C."/>
            <person name="Larimer F."/>
            <person name="Land M."/>
            <person name="Hauser L."/>
            <person name="Markowitz V."/>
            <person name="Cheng J.-F."/>
            <person name="Hugenholtz P."/>
            <person name="Woyke T."/>
            <person name="Wu D."/>
            <person name="Spring S."/>
            <person name="Schroeder M."/>
            <person name="Brambilla E."/>
            <person name="Klenk H.-P."/>
            <person name="Eisen J.A."/>
        </authorList>
    </citation>
    <scope>NUCLEOTIDE SEQUENCE [LARGE SCALE GENOMIC DNA]</scope>
    <source>
        <strain evidence="2">DSM 15978 / NBRC 107637 / DMS1</strain>
    </source>
</reference>
<evidence type="ECO:0000313" key="2">
    <source>
        <dbReference type="Proteomes" id="UP000010866"/>
    </source>
</evidence>
<accession>L0KZP8</accession>
<dbReference type="Gene3D" id="1.10.575.10">
    <property type="entry name" value="P1 Nuclease"/>
    <property type="match status" value="1"/>
</dbReference>
<dbReference type="OrthoDB" id="195008at2157"/>
<dbReference type="AlphaFoldDB" id="L0KZP8"/>
<dbReference type="InterPro" id="IPR008947">
    <property type="entry name" value="PLipase_C/P1_nuclease_dom_sf"/>
</dbReference>
<name>L0KZP8_METHD</name>
<dbReference type="STRING" id="867904.Metho_1356"/>
<dbReference type="Pfam" id="PF13565">
    <property type="entry name" value="HTH_32"/>
    <property type="match status" value="1"/>
</dbReference>
<dbReference type="GeneID" id="95969798"/>
<dbReference type="InterPro" id="IPR009057">
    <property type="entry name" value="Homeodomain-like_sf"/>
</dbReference>
<dbReference type="Proteomes" id="UP000010866">
    <property type="component" value="Chromosome"/>
</dbReference>
<dbReference type="EMBL" id="CP003362">
    <property type="protein sequence ID" value="AGB49573.1"/>
    <property type="molecule type" value="Genomic_DNA"/>
</dbReference>
<organism evidence="1 2">
    <name type="scientific">Methanomethylovorans hollandica (strain DSM 15978 / NBRC 107637 / DMS1)</name>
    <dbReference type="NCBI Taxonomy" id="867904"/>
    <lineage>
        <taxon>Archaea</taxon>
        <taxon>Methanobacteriati</taxon>
        <taxon>Methanobacteriota</taxon>
        <taxon>Stenosarchaea group</taxon>
        <taxon>Methanomicrobia</taxon>
        <taxon>Methanosarcinales</taxon>
        <taxon>Methanosarcinaceae</taxon>
        <taxon>Methanomethylovorans</taxon>
    </lineage>
</organism>
<dbReference type="GO" id="GO:0016788">
    <property type="term" value="F:hydrolase activity, acting on ester bonds"/>
    <property type="evidence" value="ECO:0007669"/>
    <property type="project" value="InterPro"/>
</dbReference>
<dbReference type="HOGENOM" id="CLU_1159056_0_0_2"/>
<dbReference type="SUPFAM" id="SSF46689">
    <property type="entry name" value="Homeodomain-like"/>
    <property type="match status" value="1"/>
</dbReference>
<protein>
    <submittedName>
        <fullName evidence="1">Transposase</fullName>
    </submittedName>
</protein>
<gene>
    <name evidence="1" type="ordered locus">Metho_1356</name>
</gene>
<dbReference type="KEGG" id="mhz:Metho_1356"/>
<evidence type="ECO:0000313" key="1">
    <source>
        <dbReference type="EMBL" id="AGB49573.1"/>
    </source>
</evidence>
<dbReference type="RefSeq" id="WP_015324739.1">
    <property type="nucleotide sequence ID" value="NC_019977.1"/>
</dbReference>
<proteinExistence type="predicted"/>
<keyword evidence="2" id="KW-1185">Reference proteome</keyword>
<sequence>MAKPEQIPIEHHLSSEELLKRIKSLEKDTRVLQRLYFVKHRYEGASVTESAKLVGTSKPVAYQWQERWNKDGYDGLIPRFAGGCPSKLFDEQKEKLEKILHQRDDWSTKEVKELIFNKFNVTADVGNPMHTDGVIDQYQNQAAHMAYELHVSNSWSSGHCYNNIVKSNIAYKTVTDPGVATQNLAKFSNPYYDTLWLEVNKGMHQDTLYQNANIKYMTQVLVSQTSKYVNGLAYYLKNS</sequence>